<reference evidence="1" key="1">
    <citation type="submission" date="2018-05" db="EMBL/GenBank/DDBJ databases">
        <authorList>
            <person name="Lanie J.A."/>
            <person name="Ng W.-L."/>
            <person name="Kazmierczak K.M."/>
            <person name="Andrzejewski T.M."/>
            <person name="Davidsen T.M."/>
            <person name="Wayne K.J."/>
            <person name="Tettelin H."/>
            <person name="Glass J.I."/>
            <person name="Rusch D."/>
            <person name="Podicherti R."/>
            <person name="Tsui H.-C.T."/>
            <person name="Winkler M.E."/>
        </authorList>
    </citation>
    <scope>NUCLEOTIDE SEQUENCE</scope>
</reference>
<name>A0A383DNP8_9ZZZZ</name>
<evidence type="ECO:0000313" key="1">
    <source>
        <dbReference type="EMBL" id="SVE45939.1"/>
    </source>
</evidence>
<gene>
    <name evidence="1" type="ORF">METZ01_LOCUS498793</name>
</gene>
<organism evidence="1">
    <name type="scientific">marine metagenome</name>
    <dbReference type="NCBI Taxonomy" id="408172"/>
    <lineage>
        <taxon>unclassified sequences</taxon>
        <taxon>metagenomes</taxon>
        <taxon>ecological metagenomes</taxon>
    </lineage>
</organism>
<feature type="non-terminal residue" evidence="1">
    <location>
        <position position="28"/>
    </location>
</feature>
<dbReference type="EMBL" id="UINC01218774">
    <property type="protein sequence ID" value="SVE45939.1"/>
    <property type="molecule type" value="Genomic_DNA"/>
</dbReference>
<accession>A0A383DNP8</accession>
<protein>
    <submittedName>
        <fullName evidence="1">Uncharacterized protein</fullName>
    </submittedName>
</protein>
<proteinExistence type="predicted"/>
<dbReference type="AlphaFoldDB" id="A0A383DNP8"/>
<sequence length="28" mass="3395">MINSEFLAEPFAQYLPTVFLYAELHFRF</sequence>